<gene>
    <name evidence="1" type="ORF">D5H75_16800</name>
</gene>
<dbReference type="AlphaFoldDB" id="A0A3A4B1V5"/>
<dbReference type="OrthoDB" id="5198426at2"/>
<protein>
    <submittedName>
        <fullName evidence="1">Uncharacterized protein</fullName>
    </submittedName>
</protein>
<evidence type="ECO:0000313" key="2">
    <source>
        <dbReference type="Proteomes" id="UP000265768"/>
    </source>
</evidence>
<sequence length="120" mass="12869">MAERFAVLGSRPLTGDRLLLILPNDESVLVAPGTTDAELLARYRLDRVVRLPPTGFCATINLDGPLSGRTGYGINELGHQVTQVLRPGPAAPTATYEVVTLSRDGRPAELRYIPSEQTGG</sequence>
<comment type="caution">
    <text evidence="1">The sequence shown here is derived from an EMBL/GenBank/DDBJ whole genome shotgun (WGS) entry which is preliminary data.</text>
</comment>
<name>A0A3A4B1V5_9ACTN</name>
<dbReference type="Proteomes" id="UP000265768">
    <property type="component" value="Unassembled WGS sequence"/>
</dbReference>
<reference evidence="1 2" key="1">
    <citation type="submission" date="2018-09" db="EMBL/GenBank/DDBJ databases">
        <title>YIM 75507 draft genome.</title>
        <authorList>
            <person name="Tang S."/>
            <person name="Feng Y."/>
        </authorList>
    </citation>
    <scope>NUCLEOTIDE SEQUENCE [LARGE SCALE GENOMIC DNA]</scope>
    <source>
        <strain evidence="1 2">YIM 75507</strain>
    </source>
</reference>
<proteinExistence type="predicted"/>
<accession>A0A3A4B1V5</accession>
<keyword evidence="2" id="KW-1185">Reference proteome</keyword>
<dbReference type="RefSeq" id="WP_119927401.1">
    <property type="nucleotide sequence ID" value="NZ_QZEY01000005.1"/>
</dbReference>
<organism evidence="1 2">
    <name type="scientific">Bailinhaonella thermotolerans</name>
    <dbReference type="NCBI Taxonomy" id="1070861"/>
    <lineage>
        <taxon>Bacteria</taxon>
        <taxon>Bacillati</taxon>
        <taxon>Actinomycetota</taxon>
        <taxon>Actinomycetes</taxon>
        <taxon>Streptosporangiales</taxon>
        <taxon>Streptosporangiaceae</taxon>
        <taxon>Bailinhaonella</taxon>
    </lineage>
</organism>
<evidence type="ECO:0000313" key="1">
    <source>
        <dbReference type="EMBL" id="RJL32083.1"/>
    </source>
</evidence>
<dbReference type="EMBL" id="QZEY01000005">
    <property type="protein sequence ID" value="RJL32083.1"/>
    <property type="molecule type" value="Genomic_DNA"/>
</dbReference>